<reference evidence="2" key="1">
    <citation type="submission" date="2020-05" db="EMBL/GenBank/DDBJ databases">
        <title>WGS assembly of Panicum virgatum.</title>
        <authorList>
            <person name="Lovell J.T."/>
            <person name="Jenkins J."/>
            <person name="Shu S."/>
            <person name="Juenger T.E."/>
            <person name="Schmutz J."/>
        </authorList>
    </citation>
    <scope>NUCLEOTIDE SEQUENCE</scope>
    <source>
        <strain evidence="2">AP13</strain>
    </source>
</reference>
<evidence type="ECO:0000313" key="3">
    <source>
        <dbReference type="Proteomes" id="UP000823388"/>
    </source>
</evidence>
<keyword evidence="3" id="KW-1185">Reference proteome</keyword>
<proteinExistence type="predicted"/>
<gene>
    <name evidence="2" type="ORF">PVAP13_7NG007600</name>
</gene>
<dbReference type="EMBL" id="CM029050">
    <property type="protein sequence ID" value="KAG2564414.1"/>
    <property type="molecule type" value="Genomic_DNA"/>
</dbReference>
<protein>
    <submittedName>
        <fullName evidence="2">Uncharacterized protein</fullName>
    </submittedName>
</protein>
<feature type="compositionally biased region" description="Polar residues" evidence="1">
    <location>
        <begin position="130"/>
        <end position="144"/>
    </location>
</feature>
<accession>A0A8T0Q2C3</accession>
<feature type="region of interest" description="Disordered" evidence="1">
    <location>
        <begin position="1"/>
        <end position="53"/>
    </location>
</feature>
<sequence>MATARPSRPRPQSSSSASPPCPPSSESSTTRTDPLLPSSSPPPPTDPSGNIINPYELRRLKNCMRIKARLEELGLPCSQKLYEALGDQSDDKQTESSNKTARKKTGSKRSSDDMSAAGISPPAAKRFAPASSQRTTRVTRSQKSAPGPAAAQPTKRGTRAAPPAPMAATYGTQCNIL</sequence>
<evidence type="ECO:0000256" key="1">
    <source>
        <dbReference type="SAM" id="MobiDB-lite"/>
    </source>
</evidence>
<organism evidence="2 3">
    <name type="scientific">Panicum virgatum</name>
    <name type="common">Blackwell switchgrass</name>
    <dbReference type="NCBI Taxonomy" id="38727"/>
    <lineage>
        <taxon>Eukaryota</taxon>
        <taxon>Viridiplantae</taxon>
        <taxon>Streptophyta</taxon>
        <taxon>Embryophyta</taxon>
        <taxon>Tracheophyta</taxon>
        <taxon>Spermatophyta</taxon>
        <taxon>Magnoliopsida</taxon>
        <taxon>Liliopsida</taxon>
        <taxon>Poales</taxon>
        <taxon>Poaceae</taxon>
        <taxon>PACMAD clade</taxon>
        <taxon>Panicoideae</taxon>
        <taxon>Panicodae</taxon>
        <taxon>Paniceae</taxon>
        <taxon>Panicinae</taxon>
        <taxon>Panicum</taxon>
        <taxon>Panicum sect. Hiantes</taxon>
    </lineage>
</organism>
<dbReference type="Proteomes" id="UP000823388">
    <property type="component" value="Chromosome 7N"/>
</dbReference>
<feature type="compositionally biased region" description="Low complexity" evidence="1">
    <location>
        <begin position="1"/>
        <end position="38"/>
    </location>
</feature>
<evidence type="ECO:0000313" key="2">
    <source>
        <dbReference type="EMBL" id="KAG2564414.1"/>
    </source>
</evidence>
<dbReference type="AlphaFoldDB" id="A0A8T0Q2C3"/>
<name>A0A8T0Q2C3_PANVG</name>
<comment type="caution">
    <text evidence="2">The sequence shown here is derived from an EMBL/GenBank/DDBJ whole genome shotgun (WGS) entry which is preliminary data.</text>
</comment>
<feature type="region of interest" description="Disordered" evidence="1">
    <location>
        <begin position="85"/>
        <end position="177"/>
    </location>
</feature>